<keyword evidence="6" id="KW-0256">Endoplasmic reticulum</keyword>
<dbReference type="AlphaFoldDB" id="A0A0R3SAV9"/>
<evidence type="ECO:0000256" key="10">
    <source>
        <dbReference type="SAM" id="Phobius"/>
    </source>
</evidence>
<dbReference type="EMBL" id="UYSG01000287">
    <property type="protein sequence ID" value="VDL18991.1"/>
    <property type="molecule type" value="Genomic_DNA"/>
</dbReference>
<reference evidence="12 14" key="3">
    <citation type="submission" date="2019-07" db="EMBL/GenBank/DDBJ databases">
        <authorList>
            <person name="Jastrzebski P J."/>
            <person name="Paukszto L."/>
            <person name="Jastrzebski P J."/>
        </authorList>
    </citation>
    <scope>NUCLEOTIDE SEQUENCE [LARGE SCALE GENOMIC DNA]</scope>
    <source>
        <strain evidence="12 14">WMS-il1</strain>
    </source>
</reference>
<reference evidence="15" key="1">
    <citation type="submission" date="2017-02" db="UniProtKB">
        <authorList>
            <consortium name="WormBaseParasite"/>
        </authorList>
    </citation>
    <scope>IDENTIFICATION</scope>
</reference>
<evidence type="ECO:0000313" key="12">
    <source>
        <dbReference type="EMBL" id="VUZ42874.1"/>
    </source>
</evidence>
<evidence type="ECO:0000313" key="15">
    <source>
        <dbReference type="WBParaSite" id="HDID_0000152901-mRNA-1"/>
    </source>
</evidence>
<keyword evidence="7 10" id="KW-1133">Transmembrane helix</keyword>
<evidence type="ECO:0000256" key="6">
    <source>
        <dbReference type="ARBA" id="ARBA00022824"/>
    </source>
</evidence>
<dbReference type="InterPro" id="IPR009445">
    <property type="entry name" value="TMEM85/Emc4"/>
</dbReference>
<dbReference type="Pfam" id="PF06417">
    <property type="entry name" value="EMC4"/>
    <property type="match status" value="1"/>
</dbReference>
<dbReference type="STRING" id="6216.A0A0R3SAV9"/>
<dbReference type="Proteomes" id="UP000321570">
    <property type="component" value="Unassembled WGS sequence"/>
</dbReference>
<proteinExistence type="inferred from homology"/>
<dbReference type="EMBL" id="CABIJS010000110">
    <property type="protein sequence ID" value="VUZ42874.1"/>
    <property type="molecule type" value="Genomic_DNA"/>
</dbReference>
<keyword evidence="14" id="KW-1185">Reference proteome</keyword>
<accession>A0A0R3SAV9</accession>
<evidence type="ECO:0000313" key="13">
    <source>
        <dbReference type="Proteomes" id="UP000274504"/>
    </source>
</evidence>
<evidence type="ECO:0000256" key="5">
    <source>
        <dbReference type="ARBA" id="ARBA00022692"/>
    </source>
</evidence>
<evidence type="ECO:0000256" key="3">
    <source>
        <dbReference type="ARBA" id="ARBA00011276"/>
    </source>
</evidence>
<feature type="transmembrane region" description="Helical" evidence="10">
    <location>
        <begin position="133"/>
        <end position="153"/>
    </location>
</feature>
<sequence length="187" mass="21179">MNSLKIYDRDDSDSVDLTKLASKRWNVDLVSRNRIGLTSNIQIDHNLHPVGFVDRAFPMTEAVEQDPQLKVKRSWDIALGPLRQLPMNLFFMWMTGNSISIFPIMMVFMMFTRPISALLSVQTTLKMIEGEQATVQCLVFICGNLLAIGLALYKCHSMGLLPTYASDWLSFIQPSPRTEWSTGGFTL</sequence>
<dbReference type="Proteomes" id="UP000274504">
    <property type="component" value="Unassembled WGS sequence"/>
</dbReference>
<evidence type="ECO:0000256" key="1">
    <source>
        <dbReference type="ARBA" id="ARBA00004477"/>
    </source>
</evidence>
<dbReference type="PANTHER" id="PTHR19315">
    <property type="entry name" value="ER MEMBRANE PROTEIN COMPLEX SUBUNIT 4"/>
    <property type="match status" value="1"/>
</dbReference>
<evidence type="ECO:0000256" key="9">
    <source>
        <dbReference type="PIRNR" id="PIRNR017207"/>
    </source>
</evidence>
<keyword evidence="8 9" id="KW-0472">Membrane</keyword>
<keyword evidence="5 10" id="KW-0812">Transmembrane</keyword>
<dbReference type="GO" id="GO:0005789">
    <property type="term" value="C:endoplasmic reticulum membrane"/>
    <property type="evidence" value="ECO:0007669"/>
    <property type="project" value="UniProtKB-SubCell"/>
</dbReference>
<organism evidence="15">
    <name type="scientific">Hymenolepis diminuta</name>
    <name type="common">Rat tapeworm</name>
    <dbReference type="NCBI Taxonomy" id="6216"/>
    <lineage>
        <taxon>Eukaryota</taxon>
        <taxon>Metazoa</taxon>
        <taxon>Spiralia</taxon>
        <taxon>Lophotrochozoa</taxon>
        <taxon>Platyhelminthes</taxon>
        <taxon>Cestoda</taxon>
        <taxon>Eucestoda</taxon>
        <taxon>Cyclophyllidea</taxon>
        <taxon>Hymenolepididae</taxon>
        <taxon>Hymenolepis</taxon>
    </lineage>
</organism>
<dbReference type="OrthoDB" id="369569at2759"/>
<dbReference type="WBParaSite" id="HDID_0000152901-mRNA-1">
    <property type="protein sequence ID" value="HDID_0000152901-mRNA-1"/>
    <property type="gene ID" value="HDID_0000152901"/>
</dbReference>
<comment type="subunit">
    <text evidence="3">Component of the ER membrane protein complex (EMC).</text>
</comment>
<evidence type="ECO:0000313" key="14">
    <source>
        <dbReference type="Proteomes" id="UP000321570"/>
    </source>
</evidence>
<dbReference type="PIRSF" id="PIRSF017207">
    <property type="entry name" value="UCP017207_TM-p85"/>
    <property type="match status" value="1"/>
</dbReference>
<evidence type="ECO:0000256" key="2">
    <source>
        <dbReference type="ARBA" id="ARBA00007715"/>
    </source>
</evidence>
<evidence type="ECO:0000256" key="8">
    <source>
        <dbReference type="ARBA" id="ARBA00023136"/>
    </source>
</evidence>
<name>A0A0R3SAV9_HYMDI</name>
<evidence type="ECO:0000256" key="7">
    <source>
        <dbReference type="ARBA" id="ARBA00022989"/>
    </source>
</evidence>
<comment type="similarity">
    <text evidence="2 9">Belongs to the EMC4 family.</text>
</comment>
<comment type="subcellular location">
    <subcellularLocation>
        <location evidence="1">Endoplasmic reticulum membrane</location>
        <topology evidence="1">Multi-pass membrane protein</topology>
    </subcellularLocation>
</comment>
<evidence type="ECO:0000313" key="11">
    <source>
        <dbReference type="EMBL" id="VDL18991.1"/>
    </source>
</evidence>
<evidence type="ECO:0000256" key="4">
    <source>
        <dbReference type="ARBA" id="ARBA00020820"/>
    </source>
</evidence>
<gene>
    <name evidence="11" type="ORF">HDID_LOCUS1530</name>
    <name evidence="12" type="ORF">WMSIL1_LOCUS3418</name>
</gene>
<reference evidence="11 13" key="2">
    <citation type="submission" date="2018-11" db="EMBL/GenBank/DDBJ databases">
        <authorList>
            <consortium name="Pathogen Informatics"/>
        </authorList>
    </citation>
    <scope>NUCLEOTIDE SEQUENCE [LARGE SCALE GENOMIC DNA]</scope>
</reference>
<protein>
    <recommendedName>
        <fullName evidence="4 9">ER membrane protein complex subunit 4</fullName>
    </recommendedName>
</protein>
<feature type="transmembrane region" description="Helical" evidence="10">
    <location>
        <begin position="89"/>
        <end position="113"/>
    </location>
</feature>